<protein>
    <submittedName>
        <fullName evidence="1">Uncharacterized protein</fullName>
    </submittedName>
</protein>
<sequence length="124" mass="14594">MILFFVTSNNQSLIVNKLNLKTGLREVGMQIDIRVSERGSLREIYNAKDATKMLLSEVVYSQPNQIIFDRRLVDIGVKEYFHDVLSRVDFIKLNEQGNMKFVQYMSKEEMDLNIKRMINDEEKN</sequence>
<evidence type="ECO:0000313" key="1">
    <source>
        <dbReference type="EMBL" id="UGO50852.1"/>
    </source>
</evidence>
<keyword evidence="2" id="KW-1185">Reference proteome</keyword>
<name>A0AAE9CEE4_9CAUD</name>
<proteinExistence type="predicted"/>
<accession>A0AAE9CEE4</accession>
<dbReference type="EMBL" id="OK499991">
    <property type="protein sequence ID" value="UGO50852.1"/>
    <property type="molecule type" value="Genomic_DNA"/>
</dbReference>
<organism evidence="1 2">
    <name type="scientific">Bacillus phage vB_BanS_Sophrita</name>
    <dbReference type="NCBI Taxonomy" id="2894790"/>
    <lineage>
        <taxon>Viruses</taxon>
        <taxon>Duplodnaviria</taxon>
        <taxon>Heunggongvirae</taxon>
        <taxon>Uroviricota</taxon>
        <taxon>Caudoviricetes</taxon>
        <taxon>Joanripponvirinae</taxon>
        <taxon>Sophritavirus</taxon>
        <taxon>Sophritavirus sophrita</taxon>
    </lineage>
</organism>
<gene>
    <name evidence="1" type="ORF">SOPHRITA_265</name>
</gene>
<reference evidence="1" key="1">
    <citation type="submission" date="2021-10" db="EMBL/GenBank/DDBJ databases">
        <authorList>
            <person name="Lavering E.D."/>
            <person name="James R."/>
            <person name="Fairholm J.D."/>
            <person name="Ogilvie B.H."/>
            <person name="Thurgood T.L."/>
            <person name="Robison R.A."/>
            <person name="Grose J.H."/>
        </authorList>
    </citation>
    <scope>NUCLEOTIDE SEQUENCE</scope>
</reference>
<evidence type="ECO:0000313" key="2">
    <source>
        <dbReference type="Proteomes" id="UP000827460"/>
    </source>
</evidence>
<dbReference type="Proteomes" id="UP000827460">
    <property type="component" value="Segment"/>
</dbReference>